<name>A0A8T3BTS8_DENNO</name>
<comment type="caution">
    <text evidence="1">The sequence shown here is derived from an EMBL/GenBank/DDBJ whole genome shotgun (WGS) entry which is preliminary data.</text>
</comment>
<accession>A0A8T3BTS8</accession>
<protein>
    <submittedName>
        <fullName evidence="1">Uncharacterized protein</fullName>
    </submittedName>
</protein>
<proteinExistence type="predicted"/>
<reference evidence="1" key="1">
    <citation type="journal article" date="2022" name="Front. Genet.">
        <title>Chromosome-Scale Assembly of the Dendrobium nobile Genome Provides Insights Into the Molecular Mechanism of the Biosynthesis of the Medicinal Active Ingredient of Dendrobium.</title>
        <authorList>
            <person name="Xu Q."/>
            <person name="Niu S.-C."/>
            <person name="Li K.-L."/>
            <person name="Zheng P.-J."/>
            <person name="Zhang X.-J."/>
            <person name="Jia Y."/>
            <person name="Liu Y."/>
            <person name="Niu Y.-X."/>
            <person name="Yu L.-H."/>
            <person name="Chen D.-F."/>
            <person name="Zhang G.-Q."/>
        </authorList>
    </citation>
    <scope>NUCLEOTIDE SEQUENCE</scope>
    <source>
        <tissue evidence="1">Leaf</tissue>
    </source>
</reference>
<gene>
    <name evidence="1" type="ORF">KFK09_004733</name>
</gene>
<evidence type="ECO:0000313" key="2">
    <source>
        <dbReference type="Proteomes" id="UP000829196"/>
    </source>
</evidence>
<organism evidence="1 2">
    <name type="scientific">Dendrobium nobile</name>
    <name type="common">Orchid</name>
    <dbReference type="NCBI Taxonomy" id="94219"/>
    <lineage>
        <taxon>Eukaryota</taxon>
        <taxon>Viridiplantae</taxon>
        <taxon>Streptophyta</taxon>
        <taxon>Embryophyta</taxon>
        <taxon>Tracheophyta</taxon>
        <taxon>Spermatophyta</taxon>
        <taxon>Magnoliopsida</taxon>
        <taxon>Liliopsida</taxon>
        <taxon>Asparagales</taxon>
        <taxon>Orchidaceae</taxon>
        <taxon>Epidendroideae</taxon>
        <taxon>Malaxideae</taxon>
        <taxon>Dendrobiinae</taxon>
        <taxon>Dendrobium</taxon>
    </lineage>
</organism>
<keyword evidence="2" id="KW-1185">Reference proteome</keyword>
<dbReference type="Proteomes" id="UP000829196">
    <property type="component" value="Unassembled WGS sequence"/>
</dbReference>
<evidence type="ECO:0000313" key="1">
    <source>
        <dbReference type="EMBL" id="KAI0522354.1"/>
    </source>
</evidence>
<dbReference type="AlphaFoldDB" id="A0A8T3BTS8"/>
<dbReference type="EMBL" id="JAGYWB010000005">
    <property type="protein sequence ID" value="KAI0522354.1"/>
    <property type="molecule type" value="Genomic_DNA"/>
</dbReference>
<sequence length="107" mass="12233">MNIAKRLASMAYVYLCYEKRERERKKNTYQPLPDPRNLAQNPLKCQLFGASSADSRHLAQILRKPREPTSIITVCVSIKRIRRGFSPTSTQAKALLLLFPISQLSQT</sequence>